<feature type="domain" description="Fibronectin type-III" evidence="2">
    <location>
        <begin position="123"/>
        <end position="221"/>
    </location>
</feature>
<name>A0A6L6XRQ9_9ACTN</name>
<dbReference type="PROSITE" id="PS50853">
    <property type="entry name" value="FN3"/>
    <property type="match status" value="1"/>
</dbReference>
<organism evidence="3 4">
    <name type="scientific">Nocardioides agri</name>
    <dbReference type="NCBI Taxonomy" id="2682843"/>
    <lineage>
        <taxon>Bacteria</taxon>
        <taxon>Bacillati</taxon>
        <taxon>Actinomycetota</taxon>
        <taxon>Actinomycetes</taxon>
        <taxon>Propionibacteriales</taxon>
        <taxon>Nocardioidaceae</taxon>
        <taxon>Nocardioides</taxon>
    </lineage>
</organism>
<gene>
    <name evidence="3" type="ORF">GON03_09900</name>
</gene>
<sequence length="1292" mass="134564">MSWSRSGARLASVVSAALVTALLVVATPGSASALDSPGGLSVADGSARILSWDRVVGATAYDVQVSQSPSFSPTLASVSTVNDEYVPVVQLPAGEVWWRVRAKMGSTLGDWTISSFTVTAGAAPVPIEPLTGHTFQAPTAPLFSWQPVAGATSYTVQTGPDPAFTDPALYATNKQKTTAAYLGGYPPAGDYYWRVQAELSTGYATAWSAPLLYHVDGLPPAELQAPVDDFGPEVTDVVLDWKPVPGAANYDLQVGTDENFLTVVHEESGITGTRYSPPTTLANDEYYWRVRPVDGSGNAAPWPATPWKFRRAWSAQPTATYPQGTVDTSRPFFYQWQPIERASKYKVYLYDETGEQVCTTTTVHTTIAGACVPTKTGTFRWKVQGIDDTQGVVTVWLAQAPTWFDYTLPGVVTPAPAGSLSVSDVTGMRVSLTGTAAFSGLSGDTCEGMLPATCLDLRQTPVLTWDPVAGASSYRLTISYDRELTNVYGTYTVSQPMWTPPTSTTLPDSQAGSAYFWVVQPCGVSCAPTAFPTHSFAKKTIAPALLSPANGEVVSDDVQLSWSSELSRLAEPGASDGSAVTTAGTMEAKNYLVETSIDPGFASKIESTLVDQTSFTSFSGTYPEGIVYWRVRAIDGGGTSSVWSAVRSFEKRSPVPELLTPADGDALGQDYTLRWKPLDFAASYDVEVYAGPTKVATATSIYSSWTPSAPFPASADGYTWRVRRVDAGGRKGDWSATRSFRFEGFQPSLVAPAPSAVVAPTAGRFSWLPDARATSYRFERRKPGTTDLAETVTTRATVWSPIAALAAGTAQWRVVALDASGVSLGASPWRDFVVIDPPLVVTPVTITGSGALGSELRAYAPTFEPAATTTAYQWYRGTSLISGSTGETYTVVSTDIGKAITVKATGTVAGYQNATSTSNAITGTAEPSLAVVTAVSITGSGTLGSVLQGYAPTFEPAATTTAYQWYRGTSPISGATGDTYTVVSTDIGKAITLKVTGTAPGYQDTASTSNTITGAPAPALTVAIPVSITGSGAVGTVLSAVAPTFDPAAATTYQWFRGTTAITGATGDTYAVVATDLSKSITVKATGAVAGYQPTTSTSNAVVGAPGAPLVADRAPVVTGTAAVGGKLSVSPGGWPAGARLTYQWFRDGAAIPGAIASTYTPSTADAGRVLKAVETATLTAYQPGTATSAPVSVAKVASTAKVLLSATTTTVRKRVTATVTITASGIAAPGGSVSLYVGAKRIKVLALGTGTKVTLRLPKLPAGKFTVKAVYSGGPQVLGAKSSVRLKVARR</sequence>
<dbReference type="InterPro" id="IPR003961">
    <property type="entry name" value="FN3_dom"/>
</dbReference>
<feature type="chain" id="PRO_5026935872" description="Fibronectin type-III domain-containing protein" evidence="1">
    <location>
        <begin position="34"/>
        <end position="1292"/>
    </location>
</feature>
<keyword evidence="4" id="KW-1185">Reference proteome</keyword>
<reference evidence="3 4" key="1">
    <citation type="submission" date="2019-12" db="EMBL/GenBank/DDBJ databases">
        <authorList>
            <person name="Huq M.A."/>
        </authorList>
    </citation>
    <scope>NUCLEOTIDE SEQUENCE [LARGE SCALE GENOMIC DNA]</scope>
    <source>
        <strain evidence="3 4">MAH-18</strain>
    </source>
</reference>
<evidence type="ECO:0000256" key="1">
    <source>
        <dbReference type="SAM" id="SignalP"/>
    </source>
</evidence>
<dbReference type="EMBL" id="WSEK01000004">
    <property type="protein sequence ID" value="MVQ49492.1"/>
    <property type="molecule type" value="Genomic_DNA"/>
</dbReference>
<dbReference type="InterPro" id="IPR032109">
    <property type="entry name" value="Big_3_5"/>
</dbReference>
<dbReference type="Gene3D" id="2.60.40.10">
    <property type="entry name" value="Immunoglobulins"/>
    <property type="match status" value="6"/>
</dbReference>
<keyword evidence="1" id="KW-0732">Signal</keyword>
<accession>A0A6L6XRQ9</accession>
<dbReference type="GO" id="GO:0005975">
    <property type="term" value="P:carbohydrate metabolic process"/>
    <property type="evidence" value="ECO:0007669"/>
    <property type="project" value="UniProtKB-ARBA"/>
</dbReference>
<dbReference type="RefSeq" id="WP_157342178.1">
    <property type="nucleotide sequence ID" value="NZ_WSEK01000004.1"/>
</dbReference>
<protein>
    <recommendedName>
        <fullName evidence="2">Fibronectin type-III domain-containing protein</fullName>
    </recommendedName>
</protein>
<evidence type="ECO:0000313" key="4">
    <source>
        <dbReference type="Proteomes" id="UP000473525"/>
    </source>
</evidence>
<comment type="caution">
    <text evidence="3">The sequence shown here is derived from an EMBL/GenBank/DDBJ whole genome shotgun (WGS) entry which is preliminary data.</text>
</comment>
<dbReference type="Pfam" id="PF16640">
    <property type="entry name" value="Big_3_5"/>
    <property type="match status" value="1"/>
</dbReference>
<feature type="signal peptide" evidence="1">
    <location>
        <begin position="1"/>
        <end position="33"/>
    </location>
</feature>
<dbReference type="InterPro" id="IPR013783">
    <property type="entry name" value="Ig-like_fold"/>
</dbReference>
<evidence type="ECO:0000259" key="2">
    <source>
        <dbReference type="PROSITE" id="PS50853"/>
    </source>
</evidence>
<proteinExistence type="predicted"/>
<dbReference type="Gene3D" id="2.60.40.2700">
    <property type="match status" value="4"/>
</dbReference>
<evidence type="ECO:0000313" key="3">
    <source>
        <dbReference type="EMBL" id="MVQ49492.1"/>
    </source>
</evidence>
<dbReference type="Proteomes" id="UP000473525">
    <property type="component" value="Unassembled WGS sequence"/>
</dbReference>